<protein>
    <submittedName>
        <fullName evidence="2">Uncharacterized protein</fullName>
    </submittedName>
</protein>
<keyword evidence="3" id="KW-1185">Reference proteome</keyword>
<evidence type="ECO:0000313" key="2">
    <source>
        <dbReference type="Ensembl" id="ENSSOCP00000021983.1"/>
    </source>
</evidence>
<evidence type="ECO:0000256" key="1">
    <source>
        <dbReference type="SAM" id="MobiDB-lite"/>
    </source>
</evidence>
<evidence type="ECO:0000313" key="3">
    <source>
        <dbReference type="Proteomes" id="UP000694551"/>
    </source>
</evidence>
<dbReference type="Proteomes" id="UP000694551">
    <property type="component" value="Unplaced"/>
</dbReference>
<sequence>MFDVYCIGKRIRSSFCCKEKPPAAPGTARDPRRGRGVTLGCAPHTAPPDLELRQKPSAEGVSPSEPRPWSDPPGL</sequence>
<name>A0A8D0FY04_STROC</name>
<accession>A0A8D0FY04</accession>
<proteinExistence type="predicted"/>
<feature type="region of interest" description="Disordered" evidence="1">
    <location>
        <begin position="19"/>
        <end position="75"/>
    </location>
</feature>
<dbReference type="AlphaFoldDB" id="A0A8D0FY04"/>
<reference evidence="2" key="2">
    <citation type="submission" date="2025-09" db="UniProtKB">
        <authorList>
            <consortium name="Ensembl"/>
        </authorList>
    </citation>
    <scope>IDENTIFICATION</scope>
</reference>
<reference evidence="2" key="1">
    <citation type="submission" date="2025-08" db="UniProtKB">
        <authorList>
            <consortium name="Ensembl"/>
        </authorList>
    </citation>
    <scope>IDENTIFICATION</scope>
</reference>
<organism evidence="2 3">
    <name type="scientific">Strix occidentalis caurina</name>
    <name type="common">northern spotted owl</name>
    <dbReference type="NCBI Taxonomy" id="311401"/>
    <lineage>
        <taxon>Eukaryota</taxon>
        <taxon>Metazoa</taxon>
        <taxon>Chordata</taxon>
        <taxon>Craniata</taxon>
        <taxon>Vertebrata</taxon>
        <taxon>Euteleostomi</taxon>
        <taxon>Archelosauria</taxon>
        <taxon>Archosauria</taxon>
        <taxon>Dinosauria</taxon>
        <taxon>Saurischia</taxon>
        <taxon>Theropoda</taxon>
        <taxon>Coelurosauria</taxon>
        <taxon>Aves</taxon>
        <taxon>Neognathae</taxon>
        <taxon>Neoaves</taxon>
        <taxon>Telluraves</taxon>
        <taxon>Strigiformes</taxon>
        <taxon>Strigidae</taxon>
        <taxon>Strix</taxon>
    </lineage>
</organism>
<dbReference type="Ensembl" id="ENSSOCT00000022530.1">
    <property type="protein sequence ID" value="ENSSOCP00000021983.1"/>
    <property type="gene ID" value="ENSSOCG00000016379.1"/>
</dbReference>
<feature type="compositionally biased region" description="Pro residues" evidence="1">
    <location>
        <begin position="65"/>
        <end position="75"/>
    </location>
</feature>